<name>W8E6B9_SCHMD</name>
<sequence>MEECAKDTNQNHIEIKPKKSGFFRRFKRRFTSIFQRKPNRKRNKSEPCLPGTNENNLKEGSEKRLSLNNDDKSKEKPDENGENQISSASFRPVSKAPFFVNDFTAELKKSLLQRSKMVEEGQTSEGIIQIEMTRSNYSVSDEEKQEEIERKTFEEKVALFESQISGGSVHNSLKRDSGENRLENEESELDETAEKSMNYNNDDVTQEMALEFSESDNRAIDDASCKLSSNNAAAAAADDDDNDNDDGEGNAQNISLRISDSDKIIQVDSNEGNSKMGNNSDGIPNYEITEIAVTENQNQEEPTVMEDGEINCVENKLENVEIVDTQNEEIVENGAILDEIKTEINADNNCQSCLVTESQGSQSCLTEASAAHGNLLNETDSVQLTNDT</sequence>
<accession>W8E6B9</accession>
<reference evidence="2" key="1">
    <citation type="submission" date="2013-12" db="EMBL/GenBank/DDBJ databases">
        <authorList>
            <person name="Lin A.Y.T."/>
            <person name="Pearson B.J."/>
        </authorList>
    </citation>
    <scope>NUCLEOTIDE SEQUENCE</scope>
    <source>
        <strain evidence="2">CIW4</strain>
    </source>
</reference>
<protein>
    <submittedName>
        <fullName evidence="2">MER</fullName>
    </submittedName>
</protein>
<evidence type="ECO:0000256" key="1">
    <source>
        <dbReference type="SAM" id="MobiDB-lite"/>
    </source>
</evidence>
<gene>
    <name evidence="2" type="primary">mer</name>
</gene>
<evidence type="ECO:0000313" key="2">
    <source>
        <dbReference type="EMBL" id="AHJ60960.1"/>
    </source>
</evidence>
<feature type="compositionally biased region" description="Acidic residues" evidence="1">
    <location>
        <begin position="237"/>
        <end position="248"/>
    </location>
</feature>
<feature type="region of interest" description="Disordered" evidence="1">
    <location>
        <begin position="235"/>
        <end position="258"/>
    </location>
</feature>
<proteinExistence type="evidence at transcript level"/>
<dbReference type="EMBL" id="KF990480">
    <property type="protein sequence ID" value="AHJ60960.1"/>
    <property type="molecule type" value="mRNA"/>
</dbReference>
<organism evidence="2">
    <name type="scientific">Schmidtea mediterranea</name>
    <name type="common">Freshwater planarian flatworm</name>
    <dbReference type="NCBI Taxonomy" id="79327"/>
    <lineage>
        <taxon>Eukaryota</taxon>
        <taxon>Metazoa</taxon>
        <taxon>Spiralia</taxon>
        <taxon>Lophotrochozoa</taxon>
        <taxon>Platyhelminthes</taxon>
        <taxon>Rhabditophora</taxon>
        <taxon>Seriata</taxon>
        <taxon>Tricladida</taxon>
        <taxon>Continenticola</taxon>
        <taxon>Geoplanoidea</taxon>
        <taxon>Dugesiidae</taxon>
        <taxon>Schmidtea</taxon>
    </lineage>
</organism>
<feature type="region of interest" description="Disordered" evidence="1">
    <location>
        <begin position="168"/>
        <end position="200"/>
    </location>
</feature>
<dbReference type="AlphaFoldDB" id="W8E6B9"/>
<feature type="compositionally biased region" description="Basic and acidic residues" evidence="1">
    <location>
        <begin position="56"/>
        <end position="79"/>
    </location>
</feature>
<feature type="compositionally biased region" description="Basic and acidic residues" evidence="1">
    <location>
        <begin position="173"/>
        <end position="184"/>
    </location>
</feature>
<reference evidence="2" key="2">
    <citation type="journal article" date="2014" name="Development">
        <title>Planarian yorkie/YAP functions to integrate adult stem cell proliferation, organ homeostasis and maintenance of axial patterning.</title>
        <authorList>
            <person name="Lin A.Y."/>
            <person name="Pearson B.J."/>
        </authorList>
    </citation>
    <scope>NUCLEOTIDE SEQUENCE</scope>
    <source>
        <strain evidence="2">CIW4</strain>
    </source>
</reference>
<feature type="region of interest" description="Disordered" evidence="1">
    <location>
        <begin position="33"/>
        <end position="91"/>
    </location>
</feature>